<feature type="transmembrane region" description="Helical" evidence="1">
    <location>
        <begin position="126"/>
        <end position="159"/>
    </location>
</feature>
<reference evidence="2 3" key="1">
    <citation type="submission" date="2016-10" db="EMBL/GenBank/DDBJ databases">
        <authorList>
            <person name="de Groot N.N."/>
        </authorList>
    </citation>
    <scope>NUCLEOTIDE SEQUENCE [LARGE SCALE GENOMIC DNA]</scope>
    <source>
        <strain evidence="2 3">DSM 527</strain>
    </source>
</reference>
<feature type="transmembrane region" description="Helical" evidence="1">
    <location>
        <begin position="43"/>
        <end position="63"/>
    </location>
</feature>
<dbReference type="RefSeq" id="WP_089836805.1">
    <property type="nucleotide sequence ID" value="NZ_FNBN01000009.1"/>
</dbReference>
<protein>
    <submittedName>
        <fullName evidence="2">Uncharacterized protein</fullName>
    </submittedName>
</protein>
<feature type="transmembrane region" description="Helical" evidence="1">
    <location>
        <begin position="95"/>
        <end position="114"/>
    </location>
</feature>
<feature type="transmembrane region" description="Helical" evidence="1">
    <location>
        <begin position="179"/>
        <end position="198"/>
    </location>
</feature>
<proteinExistence type="predicted"/>
<dbReference type="Proteomes" id="UP000199045">
    <property type="component" value="Unassembled WGS sequence"/>
</dbReference>
<evidence type="ECO:0000256" key="1">
    <source>
        <dbReference type="SAM" id="Phobius"/>
    </source>
</evidence>
<feature type="transmembrane region" description="Helical" evidence="1">
    <location>
        <begin position="70"/>
        <end position="89"/>
    </location>
</feature>
<keyword evidence="1" id="KW-0812">Transmembrane</keyword>
<dbReference type="EMBL" id="FNBN01000009">
    <property type="protein sequence ID" value="SDH14565.1"/>
    <property type="molecule type" value="Genomic_DNA"/>
</dbReference>
<dbReference type="STRING" id="104663.SAMN04488121_10976"/>
<gene>
    <name evidence="2" type="ORF">SAMN04488121_10976</name>
</gene>
<name>A0A1G8A0R3_CHIFI</name>
<organism evidence="2 3">
    <name type="scientific">Chitinophaga filiformis</name>
    <name type="common">Myxococcus filiformis</name>
    <name type="synonym">Flexibacter filiformis</name>
    <dbReference type="NCBI Taxonomy" id="104663"/>
    <lineage>
        <taxon>Bacteria</taxon>
        <taxon>Pseudomonadati</taxon>
        <taxon>Bacteroidota</taxon>
        <taxon>Chitinophagia</taxon>
        <taxon>Chitinophagales</taxon>
        <taxon>Chitinophagaceae</taxon>
        <taxon>Chitinophaga</taxon>
    </lineage>
</organism>
<evidence type="ECO:0000313" key="3">
    <source>
        <dbReference type="Proteomes" id="UP000199045"/>
    </source>
</evidence>
<dbReference type="AlphaFoldDB" id="A0A1G8A0R3"/>
<sequence>MPQLFKKISTLAVKVYRSTEDAVIGNALHITTDSRDRCNVRLLFDYLFFHLLLLIPVALIGLYTHNTTELLLIVAFLVSLGGCLIMVRAGVPVKTVSIIAAFVTFIIPAACSFLNNQDLSLRYSMIWILSVLFCYITTNIAATLALGGLLCSYLSLVAWMKVNNVVTYVMPGFTPEQSFIFTPVLAGFYIIFLIRVLGAHYRNIFRSEHERTLQKQRQHSSLLSQHLTKQFIILKGLSRSGKSKYLDGNRELLEACLIEIEKQCESAIDYLDNSPHLES</sequence>
<dbReference type="OrthoDB" id="645134at2"/>
<evidence type="ECO:0000313" key="2">
    <source>
        <dbReference type="EMBL" id="SDH14565.1"/>
    </source>
</evidence>
<accession>A0A1G8A0R3</accession>
<keyword evidence="1" id="KW-0472">Membrane</keyword>
<keyword evidence="1" id="KW-1133">Transmembrane helix</keyword>